<dbReference type="InterPro" id="IPR005467">
    <property type="entry name" value="His_kinase_dom"/>
</dbReference>
<organism evidence="5 6">
    <name type="scientific">Clostridium hominis</name>
    <dbReference type="NCBI Taxonomy" id="2763036"/>
    <lineage>
        <taxon>Bacteria</taxon>
        <taxon>Bacillati</taxon>
        <taxon>Bacillota</taxon>
        <taxon>Clostridia</taxon>
        <taxon>Eubacteriales</taxon>
        <taxon>Clostridiaceae</taxon>
        <taxon>Clostridium</taxon>
    </lineage>
</organism>
<dbReference type="PROSITE" id="PS50109">
    <property type="entry name" value="HIS_KIN"/>
    <property type="match status" value="1"/>
</dbReference>
<feature type="transmembrane region" description="Helical" evidence="3">
    <location>
        <begin position="177"/>
        <end position="197"/>
    </location>
</feature>
<reference evidence="5 6" key="1">
    <citation type="submission" date="2020-08" db="EMBL/GenBank/DDBJ databases">
        <title>Genome public.</title>
        <authorList>
            <person name="Liu C."/>
            <person name="Sun Q."/>
        </authorList>
    </citation>
    <scope>NUCLEOTIDE SEQUENCE [LARGE SCALE GENOMIC DNA]</scope>
    <source>
        <strain evidence="5 6">NSJ-6</strain>
    </source>
</reference>
<keyword evidence="3" id="KW-0812">Transmembrane</keyword>
<dbReference type="EMBL" id="JACOOO010000025">
    <property type="protein sequence ID" value="MBC5629621.1"/>
    <property type="molecule type" value="Genomic_DNA"/>
</dbReference>
<gene>
    <name evidence="5" type="ORF">H8S20_12045</name>
</gene>
<keyword evidence="1" id="KW-0808">Transferase</keyword>
<keyword evidence="6" id="KW-1185">Reference proteome</keyword>
<sequence>MSIILPMLESLCVLVIYNILVNNNVVKNLKEYLLISTVLGIIVTPILESNFSGAILALIMIFIFTIFVSRIDKREKISVFFVMCVSHLILIVLQFISSLIIYVFVGSNAYTNSIFIPLMIILFILVLFLGQLTKVLRINLEEIINKQPQINILVVNIIFVVFLVKLFVMNFVIEMNIMLQIVVILSLLIVINSLYFISIVRRNRKSKKEEIEKNIDPLIDDLMNKMRAREHEYKNHLNMLYCMVQVCNESELKEKVKDYVGSITSNEDELSKIARIDNTIIKAILFSKVKLAESYEVEFRYNIESGLENISLDNSELTVLLANLLNNAIESSGLCKEKYVELDIYEEDDEYIIYLKNSIEDLEKESIKGMFKEGYSTKGINRGYGLFNIKSILDKHKGNIYFNVEDAYIEFNIELPIEKYK</sequence>
<evidence type="ECO:0000313" key="6">
    <source>
        <dbReference type="Proteomes" id="UP000596929"/>
    </source>
</evidence>
<dbReference type="Proteomes" id="UP000596929">
    <property type="component" value="Unassembled WGS sequence"/>
</dbReference>
<keyword evidence="1" id="KW-0418">Kinase</keyword>
<evidence type="ECO:0000256" key="3">
    <source>
        <dbReference type="SAM" id="Phobius"/>
    </source>
</evidence>
<feature type="transmembrane region" description="Helical" evidence="3">
    <location>
        <begin position="78"/>
        <end position="104"/>
    </location>
</feature>
<dbReference type="Gene3D" id="3.30.565.10">
    <property type="entry name" value="Histidine kinase-like ATPase, C-terminal domain"/>
    <property type="match status" value="1"/>
</dbReference>
<name>A0ABR7DDY8_9CLOT</name>
<feature type="domain" description="Histidine kinase" evidence="4">
    <location>
        <begin position="228"/>
        <end position="419"/>
    </location>
</feature>
<feature type="transmembrane region" description="Helical" evidence="3">
    <location>
        <begin position="110"/>
        <end position="129"/>
    </location>
</feature>
<dbReference type="PANTHER" id="PTHR40448:SF1">
    <property type="entry name" value="TWO-COMPONENT SENSOR HISTIDINE KINASE"/>
    <property type="match status" value="1"/>
</dbReference>
<keyword evidence="2" id="KW-0902">Two-component regulatory system</keyword>
<evidence type="ECO:0000313" key="5">
    <source>
        <dbReference type="EMBL" id="MBC5629621.1"/>
    </source>
</evidence>
<feature type="transmembrane region" description="Helical" evidence="3">
    <location>
        <begin position="150"/>
        <end position="171"/>
    </location>
</feature>
<accession>A0ABR7DDY8</accession>
<dbReference type="InterPro" id="IPR036890">
    <property type="entry name" value="HATPase_C_sf"/>
</dbReference>
<dbReference type="InterPro" id="IPR032834">
    <property type="entry name" value="NatK-like_C"/>
</dbReference>
<dbReference type="Pfam" id="PF14501">
    <property type="entry name" value="HATPase_c_5"/>
    <property type="match status" value="1"/>
</dbReference>
<evidence type="ECO:0000256" key="2">
    <source>
        <dbReference type="ARBA" id="ARBA00023012"/>
    </source>
</evidence>
<proteinExistence type="predicted"/>
<feature type="transmembrane region" description="Helical" evidence="3">
    <location>
        <begin position="53"/>
        <end position="71"/>
    </location>
</feature>
<protein>
    <submittedName>
        <fullName evidence="5">GHKL domain-containing protein</fullName>
    </submittedName>
</protein>
<evidence type="ECO:0000259" key="4">
    <source>
        <dbReference type="PROSITE" id="PS50109"/>
    </source>
</evidence>
<evidence type="ECO:0000256" key="1">
    <source>
        <dbReference type="ARBA" id="ARBA00022777"/>
    </source>
</evidence>
<keyword evidence="3" id="KW-1133">Transmembrane helix</keyword>
<feature type="transmembrane region" description="Helical" evidence="3">
    <location>
        <begin position="6"/>
        <end position="25"/>
    </location>
</feature>
<dbReference type="SUPFAM" id="SSF55874">
    <property type="entry name" value="ATPase domain of HSP90 chaperone/DNA topoisomerase II/histidine kinase"/>
    <property type="match status" value="1"/>
</dbReference>
<dbReference type="RefSeq" id="WP_186860280.1">
    <property type="nucleotide sequence ID" value="NZ_JACOOO010000025.1"/>
</dbReference>
<feature type="transmembrane region" description="Helical" evidence="3">
    <location>
        <begin position="32"/>
        <end position="47"/>
    </location>
</feature>
<dbReference type="PANTHER" id="PTHR40448">
    <property type="entry name" value="TWO-COMPONENT SENSOR HISTIDINE KINASE"/>
    <property type="match status" value="1"/>
</dbReference>
<keyword evidence="3" id="KW-0472">Membrane</keyword>
<comment type="caution">
    <text evidence="5">The sequence shown here is derived from an EMBL/GenBank/DDBJ whole genome shotgun (WGS) entry which is preliminary data.</text>
</comment>